<name>A0ABU3CTG3_9FLAO</name>
<dbReference type="RefSeq" id="WP_311483815.1">
    <property type="nucleotide sequence ID" value="NZ_JAVRHP010000020.1"/>
</dbReference>
<dbReference type="EMBL" id="JAVRHP010000020">
    <property type="protein sequence ID" value="MDT0649654.1"/>
    <property type="molecule type" value="Genomic_DNA"/>
</dbReference>
<dbReference type="Gene3D" id="3.90.550.10">
    <property type="entry name" value="Spore Coat Polysaccharide Biosynthesis Protein SpsA, Chain A"/>
    <property type="match status" value="1"/>
</dbReference>
<organism evidence="2 3">
    <name type="scientific">Autumnicola edwardsiae</name>
    <dbReference type="NCBI Taxonomy" id="3075594"/>
    <lineage>
        <taxon>Bacteria</taxon>
        <taxon>Pseudomonadati</taxon>
        <taxon>Bacteroidota</taxon>
        <taxon>Flavobacteriia</taxon>
        <taxon>Flavobacteriales</taxon>
        <taxon>Flavobacteriaceae</taxon>
        <taxon>Autumnicola</taxon>
    </lineage>
</organism>
<dbReference type="PANTHER" id="PTHR22916">
    <property type="entry name" value="GLYCOSYLTRANSFERASE"/>
    <property type="match status" value="1"/>
</dbReference>
<keyword evidence="2" id="KW-0808">Transferase</keyword>
<dbReference type="EC" id="2.4.-.-" evidence="2"/>
<feature type="domain" description="Glycosyltransferase 2-like" evidence="1">
    <location>
        <begin position="9"/>
        <end position="139"/>
    </location>
</feature>
<reference evidence="2 3" key="1">
    <citation type="submission" date="2023-09" db="EMBL/GenBank/DDBJ databases">
        <authorList>
            <person name="Rey-Velasco X."/>
        </authorList>
    </citation>
    <scope>NUCLEOTIDE SEQUENCE [LARGE SCALE GENOMIC DNA]</scope>
    <source>
        <strain evidence="2 3">F297</strain>
    </source>
</reference>
<dbReference type="InterPro" id="IPR029044">
    <property type="entry name" value="Nucleotide-diphossugar_trans"/>
</dbReference>
<evidence type="ECO:0000259" key="1">
    <source>
        <dbReference type="Pfam" id="PF00535"/>
    </source>
</evidence>
<evidence type="ECO:0000313" key="3">
    <source>
        <dbReference type="Proteomes" id="UP001248819"/>
    </source>
</evidence>
<gene>
    <name evidence="2" type="ORF">RM529_05825</name>
</gene>
<dbReference type="InterPro" id="IPR001173">
    <property type="entry name" value="Glyco_trans_2-like"/>
</dbReference>
<accession>A0ABU3CTG3</accession>
<dbReference type="Proteomes" id="UP001248819">
    <property type="component" value="Unassembled WGS sequence"/>
</dbReference>
<keyword evidence="2" id="KW-0328">Glycosyltransferase</keyword>
<proteinExistence type="predicted"/>
<dbReference type="PANTHER" id="PTHR22916:SF3">
    <property type="entry name" value="UDP-GLCNAC:BETAGAL BETA-1,3-N-ACETYLGLUCOSAMINYLTRANSFERASE-LIKE PROTEIN 1"/>
    <property type="match status" value="1"/>
</dbReference>
<sequence>MHTKKPKVSACIITYNHEKFLRKCLDGAISQNLDFPYEIVIGEDKSTDNTLAICKEYQNRYPDLIRLIERPANLGMLGNWTGTLGECNGEYIAVCEGDDYWIDPDKLKKQIDFLDKNRQYVLCGSKVKSSNENGEEGESGGKKYGAVSLEDILWRNQFTTCSVVLRKEALDIPPFKNFSRYFTPDWTVWCSVLQYGKGYNFKEITAQYNIHSAGATSGRNRVNALRNKLEDRMLMMENFPAHKQRIKKYGLKIIFHYMWKSLLLKKSYSQALSKNRKLVLNYLNC</sequence>
<protein>
    <submittedName>
        <fullName evidence="2">Glycosyltransferase</fullName>
        <ecNumber evidence="2">2.4.-.-</ecNumber>
    </submittedName>
</protein>
<dbReference type="GO" id="GO:0016757">
    <property type="term" value="F:glycosyltransferase activity"/>
    <property type="evidence" value="ECO:0007669"/>
    <property type="project" value="UniProtKB-KW"/>
</dbReference>
<dbReference type="Pfam" id="PF00535">
    <property type="entry name" value="Glycos_transf_2"/>
    <property type="match status" value="1"/>
</dbReference>
<dbReference type="SUPFAM" id="SSF53448">
    <property type="entry name" value="Nucleotide-diphospho-sugar transferases"/>
    <property type="match status" value="1"/>
</dbReference>
<keyword evidence="3" id="KW-1185">Reference proteome</keyword>
<evidence type="ECO:0000313" key="2">
    <source>
        <dbReference type="EMBL" id="MDT0649654.1"/>
    </source>
</evidence>
<comment type="caution">
    <text evidence="2">The sequence shown here is derived from an EMBL/GenBank/DDBJ whole genome shotgun (WGS) entry which is preliminary data.</text>
</comment>